<gene>
    <name evidence="1" type="ORF">MNB_SV-13-1917</name>
</gene>
<protein>
    <submittedName>
        <fullName evidence="1">Uncharacterized protein</fullName>
    </submittedName>
</protein>
<dbReference type="AlphaFoldDB" id="A0A1W1BV96"/>
<sequence length="42" mass="4648">MLSATKISKQLGEYTSRVKNGLVDKIGLEYEGMARAMETLNT</sequence>
<accession>A0A1W1BV96</accession>
<organism evidence="1">
    <name type="scientific">hydrothermal vent metagenome</name>
    <dbReference type="NCBI Taxonomy" id="652676"/>
    <lineage>
        <taxon>unclassified sequences</taxon>
        <taxon>metagenomes</taxon>
        <taxon>ecological metagenomes</taxon>
    </lineage>
</organism>
<name>A0A1W1BV96_9ZZZZ</name>
<dbReference type="EMBL" id="FPHM01000042">
    <property type="protein sequence ID" value="SFV57520.1"/>
    <property type="molecule type" value="Genomic_DNA"/>
</dbReference>
<proteinExistence type="predicted"/>
<evidence type="ECO:0000313" key="1">
    <source>
        <dbReference type="EMBL" id="SFV57520.1"/>
    </source>
</evidence>
<reference evidence="1" key="1">
    <citation type="submission" date="2016-10" db="EMBL/GenBank/DDBJ databases">
        <authorList>
            <person name="de Groot N.N."/>
        </authorList>
    </citation>
    <scope>NUCLEOTIDE SEQUENCE</scope>
</reference>